<dbReference type="GeneID" id="84061667"/>
<proteinExistence type="predicted"/>
<evidence type="ECO:0000313" key="2">
    <source>
        <dbReference type="Proteomes" id="UP000001479"/>
    </source>
</evidence>
<dbReference type="EMBL" id="CP001402">
    <property type="protein sequence ID" value="ACR41950.1"/>
    <property type="molecule type" value="Genomic_DNA"/>
</dbReference>
<accession>C4KH86</accession>
<dbReference type="Proteomes" id="UP000001479">
    <property type="component" value="Chromosome"/>
</dbReference>
<name>C4KH86_SACI6</name>
<dbReference type="HOGENOM" id="CLU_189641_0_0_2"/>
<dbReference type="RefSeq" id="WP_012735941.1">
    <property type="nucleotide sequence ID" value="NC_012726.1"/>
</dbReference>
<reference evidence="1 2" key="1">
    <citation type="journal article" date="2009" name="Proc. Natl. Acad. Sci. U.S.A.">
        <title>Biogeography of the Sulfolobus islandicus pan-genome.</title>
        <authorList>
            <person name="Reno M.L."/>
            <person name="Held N.L."/>
            <person name="Fields C.J."/>
            <person name="Burke P.V."/>
            <person name="Whitaker R.J."/>
        </authorList>
    </citation>
    <scope>NUCLEOTIDE SEQUENCE [LARGE SCALE GENOMIC DNA]</scope>
    <source>
        <strain evidence="2">M.16.4 / Kamchatka #3</strain>
    </source>
</reference>
<organism evidence="1 2">
    <name type="scientific">Saccharolobus islandicus (strain M.16.4 / Kamchatka #3)</name>
    <name type="common">Sulfolobus islandicus</name>
    <dbReference type="NCBI Taxonomy" id="426118"/>
    <lineage>
        <taxon>Archaea</taxon>
        <taxon>Thermoproteota</taxon>
        <taxon>Thermoprotei</taxon>
        <taxon>Sulfolobales</taxon>
        <taxon>Sulfolobaceae</taxon>
        <taxon>Saccharolobus</taxon>
    </lineage>
</organism>
<protein>
    <submittedName>
        <fullName evidence="1">Uncharacterized protein</fullName>
    </submittedName>
</protein>
<evidence type="ECO:0000313" key="1">
    <source>
        <dbReference type="EMBL" id="ACR41950.1"/>
    </source>
</evidence>
<gene>
    <name evidence="1" type="ordered locus">M164_1344</name>
</gene>
<dbReference type="KEGG" id="sid:M164_1344"/>
<dbReference type="AlphaFoldDB" id="C4KH86"/>
<sequence length="88" mass="10618">MIVHVHINHEELEELCEADRNGYVVCDNYDNDIEMNLEDIEFDFQDLEEIVDEYLDDIIKILAKYYRKDPKTYKKLTLLHEKSNHESL</sequence>